<dbReference type="EMBL" id="JH818091">
    <property type="protein sequence ID" value="EKC36906.1"/>
    <property type="molecule type" value="Genomic_DNA"/>
</dbReference>
<organism evidence="2">
    <name type="scientific">Magallana gigas</name>
    <name type="common">Pacific oyster</name>
    <name type="synonym">Crassostrea gigas</name>
    <dbReference type="NCBI Taxonomy" id="29159"/>
    <lineage>
        <taxon>Eukaryota</taxon>
        <taxon>Metazoa</taxon>
        <taxon>Spiralia</taxon>
        <taxon>Lophotrochozoa</taxon>
        <taxon>Mollusca</taxon>
        <taxon>Bivalvia</taxon>
        <taxon>Autobranchia</taxon>
        <taxon>Pteriomorphia</taxon>
        <taxon>Ostreida</taxon>
        <taxon>Ostreoidea</taxon>
        <taxon>Ostreidae</taxon>
        <taxon>Magallana</taxon>
    </lineage>
</organism>
<dbReference type="Pfam" id="PF17517">
    <property type="entry name" value="IgGFc_binding"/>
    <property type="match status" value="1"/>
</dbReference>
<dbReference type="PANTHER" id="PTHR46534">
    <property type="entry name" value="IGGFC_BINDING DOMAIN-CONTAINING PROTEIN"/>
    <property type="match status" value="1"/>
</dbReference>
<evidence type="ECO:0000313" key="2">
    <source>
        <dbReference type="EMBL" id="EKC36906.1"/>
    </source>
</evidence>
<dbReference type="PANTHER" id="PTHR46534:SF1">
    <property type="entry name" value="IGGFC-BINDING PROTEIN N-TERMINAL DOMAIN-CONTAINING PROTEIN"/>
    <property type="match status" value="1"/>
</dbReference>
<proteinExistence type="predicted"/>
<name>K1RR53_MAGGI</name>
<dbReference type="HOGENOM" id="CLU_029489_0_0_1"/>
<protein>
    <submittedName>
        <fullName evidence="2">IgGFc-binding protein</fullName>
    </submittedName>
</protein>
<dbReference type="InterPro" id="IPR035234">
    <property type="entry name" value="IgGFc-bd_N"/>
</dbReference>
<evidence type="ECO:0000259" key="1">
    <source>
        <dbReference type="Pfam" id="PF17517"/>
    </source>
</evidence>
<dbReference type="AlphaFoldDB" id="K1RR53"/>
<sequence length="558" mass="62136">MENKILNNTDYKPEIFITTASTNLVHVNVTSPKSQHPQINAQFTVTRGIVHRVVVDQDFRLNQTELSTKGILISADEEVVVYGVNRELWSDDGYLALPTDVLGKEYYTVSYSPSYYYCEFAVIGVHNHTRVHIKLPNHPNITVHFRGHVYHENQWINVTINRFSTLEINSVGDLTGTHIISSKPVGVISGNKKTIVGHGKSRDHLTEMLLPVQAWGKNFATVPIPDRHVGDNFRFVASKDNTHVSVSGVIDGKPFTDNFVIQHAGGYVQKHYSSKLYSHVNSDQPMAVYQFSVTQTSHTDQADPSLITIPPIEQYAADYTFTTPEYSQGQYHNYFMFVVDSNQTAGLILDGKSLPQSQTYVHIPGTNLAAGYVNITAGTHSVSHLNPNTVIGGILFGKAGLESYGFPVGLLTQPVNSGCQAKAMTPGDEVDNDCDGEVDEEDCDGKEARVRCLPLITQQQRSALQLVRCRWFKVRKHTTVLRITTQLYSHRKKITFHGGDNDSDGKIDEDCSGAPLMSTGLAKELRFEVRMDSFCYSETNFYYSCASFSVCPDAEDYG</sequence>
<feature type="domain" description="IgGFc-binding protein N-terminal" evidence="1">
    <location>
        <begin position="92"/>
        <end position="390"/>
    </location>
</feature>
<accession>K1RR53</accession>
<dbReference type="InParanoid" id="K1RR53"/>
<gene>
    <name evidence="2" type="ORF">CGI_10027099</name>
</gene>
<reference evidence="2" key="1">
    <citation type="journal article" date="2012" name="Nature">
        <title>The oyster genome reveals stress adaptation and complexity of shell formation.</title>
        <authorList>
            <person name="Zhang G."/>
            <person name="Fang X."/>
            <person name="Guo X."/>
            <person name="Li L."/>
            <person name="Luo R."/>
            <person name="Xu F."/>
            <person name="Yang P."/>
            <person name="Zhang L."/>
            <person name="Wang X."/>
            <person name="Qi H."/>
            <person name="Xiong Z."/>
            <person name="Que H."/>
            <person name="Xie Y."/>
            <person name="Holland P.W."/>
            <person name="Paps J."/>
            <person name="Zhu Y."/>
            <person name="Wu F."/>
            <person name="Chen Y."/>
            <person name="Wang J."/>
            <person name="Peng C."/>
            <person name="Meng J."/>
            <person name="Yang L."/>
            <person name="Liu J."/>
            <person name="Wen B."/>
            <person name="Zhang N."/>
            <person name="Huang Z."/>
            <person name="Zhu Q."/>
            <person name="Feng Y."/>
            <person name="Mount A."/>
            <person name="Hedgecock D."/>
            <person name="Xu Z."/>
            <person name="Liu Y."/>
            <person name="Domazet-Loso T."/>
            <person name="Du Y."/>
            <person name="Sun X."/>
            <person name="Zhang S."/>
            <person name="Liu B."/>
            <person name="Cheng P."/>
            <person name="Jiang X."/>
            <person name="Li J."/>
            <person name="Fan D."/>
            <person name="Wang W."/>
            <person name="Fu W."/>
            <person name="Wang T."/>
            <person name="Wang B."/>
            <person name="Zhang J."/>
            <person name="Peng Z."/>
            <person name="Li Y."/>
            <person name="Li N."/>
            <person name="Wang J."/>
            <person name="Chen M."/>
            <person name="He Y."/>
            <person name="Tan F."/>
            <person name="Song X."/>
            <person name="Zheng Q."/>
            <person name="Huang R."/>
            <person name="Yang H."/>
            <person name="Du X."/>
            <person name="Chen L."/>
            <person name="Yang M."/>
            <person name="Gaffney P.M."/>
            <person name="Wang S."/>
            <person name="Luo L."/>
            <person name="She Z."/>
            <person name="Ming Y."/>
            <person name="Huang W."/>
            <person name="Zhang S."/>
            <person name="Huang B."/>
            <person name="Zhang Y."/>
            <person name="Qu T."/>
            <person name="Ni P."/>
            <person name="Miao G."/>
            <person name="Wang J."/>
            <person name="Wang Q."/>
            <person name="Steinberg C.E."/>
            <person name="Wang H."/>
            <person name="Li N."/>
            <person name="Qian L."/>
            <person name="Zhang G."/>
            <person name="Li Y."/>
            <person name="Yang H."/>
            <person name="Liu X."/>
            <person name="Wang J."/>
            <person name="Yin Y."/>
            <person name="Wang J."/>
        </authorList>
    </citation>
    <scope>NUCLEOTIDE SEQUENCE [LARGE SCALE GENOMIC DNA]</scope>
    <source>
        <strain evidence="2">05x7-T-G4-1.051#20</strain>
    </source>
</reference>